<gene>
    <name evidence="2" type="ORF">CPB84DRAFT_1843044</name>
</gene>
<name>A0A9P5TSM6_GYMJU</name>
<keyword evidence="3" id="KW-1185">Reference proteome</keyword>
<organism evidence="2 3">
    <name type="scientific">Gymnopilus junonius</name>
    <name type="common">Spectacular rustgill mushroom</name>
    <name type="synonym">Gymnopilus spectabilis subsp. junonius</name>
    <dbReference type="NCBI Taxonomy" id="109634"/>
    <lineage>
        <taxon>Eukaryota</taxon>
        <taxon>Fungi</taxon>
        <taxon>Dikarya</taxon>
        <taxon>Basidiomycota</taxon>
        <taxon>Agaricomycotina</taxon>
        <taxon>Agaricomycetes</taxon>
        <taxon>Agaricomycetidae</taxon>
        <taxon>Agaricales</taxon>
        <taxon>Agaricineae</taxon>
        <taxon>Hymenogastraceae</taxon>
        <taxon>Gymnopilus</taxon>
    </lineage>
</organism>
<evidence type="ECO:0000313" key="2">
    <source>
        <dbReference type="EMBL" id="KAF8909252.1"/>
    </source>
</evidence>
<dbReference type="OrthoDB" id="3197870at2759"/>
<feature type="compositionally biased region" description="Basic and acidic residues" evidence="1">
    <location>
        <begin position="122"/>
        <end position="136"/>
    </location>
</feature>
<evidence type="ECO:0000256" key="1">
    <source>
        <dbReference type="SAM" id="MobiDB-lite"/>
    </source>
</evidence>
<feature type="region of interest" description="Disordered" evidence="1">
    <location>
        <begin position="84"/>
        <end position="147"/>
    </location>
</feature>
<accession>A0A9P5TSM6</accession>
<sequence>MPKLGHHSEKRRHLNTYKEDFRKAQFFFCTGMDDPWLKELLLRSLIVRHASWVTLCAAEKFLMPIARYTLDDGFDESKIRVLNPSTLSVDPPHSDAQRSKDHRQNQHRNPCLSRKRPKKRARIDEQRSRENVEAFKGRKTSATCDRPATLRAQNVEDLGCAPRRISFTGRKSIPSGKVSRTAKAFESRIKLSNTTPPMPSKEPTETMQSPLNPHTLFWNDLLAKSYAKEAKTLTFSVNDLLLTPETNAVIFDVNKTYLGRNFINMEYA</sequence>
<evidence type="ECO:0000313" key="3">
    <source>
        <dbReference type="Proteomes" id="UP000724874"/>
    </source>
</evidence>
<feature type="compositionally biased region" description="Basic and acidic residues" evidence="1">
    <location>
        <begin position="92"/>
        <end position="104"/>
    </location>
</feature>
<comment type="caution">
    <text evidence="2">The sequence shown here is derived from an EMBL/GenBank/DDBJ whole genome shotgun (WGS) entry which is preliminary data.</text>
</comment>
<proteinExistence type="predicted"/>
<reference evidence="2" key="1">
    <citation type="submission" date="2020-11" db="EMBL/GenBank/DDBJ databases">
        <authorList>
            <consortium name="DOE Joint Genome Institute"/>
            <person name="Ahrendt S."/>
            <person name="Riley R."/>
            <person name="Andreopoulos W."/>
            <person name="LaButti K."/>
            <person name="Pangilinan J."/>
            <person name="Ruiz-duenas F.J."/>
            <person name="Barrasa J.M."/>
            <person name="Sanchez-Garcia M."/>
            <person name="Camarero S."/>
            <person name="Miyauchi S."/>
            <person name="Serrano A."/>
            <person name="Linde D."/>
            <person name="Babiker R."/>
            <person name="Drula E."/>
            <person name="Ayuso-Fernandez I."/>
            <person name="Pacheco R."/>
            <person name="Padilla G."/>
            <person name="Ferreira P."/>
            <person name="Barriuso J."/>
            <person name="Kellner H."/>
            <person name="Castanera R."/>
            <person name="Alfaro M."/>
            <person name="Ramirez L."/>
            <person name="Pisabarro A.G."/>
            <person name="Kuo A."/>
            <person name="Tritt A."/>
            <person name="Lipzen A."/>
            <person name="He G."/>
            <person name="Yan M."/>
            <person name="Ng V."/>
            <person name="Cullen D."/>
            <person name="Martin F."/>
            <person name="Rosso M.-N."/>
            <person name="Henrissat B."/>
            <person name="Hibbett D."/>
            <person name="Martinez A.T."/>
            <person name="Grigoriev I.V."/>
        </authorList>
    </citation>
    <scope>NUCLEOTIDE SEQUENCE</scope>
    <source>
        <strain evidence="2">AH 44721</strain>
    </source>
</reference>
<protein>
    <submittedName>
        <fullName evidence="2">Uncharacterized protein</fullName>
    </submittedName>
</protein>
<feature type="region of interest" description="Disordered" evidence="1">
    <location>
        <begin position="191"/>
        <end position="210"/>
    </location>
</feature>
<dbReference type="AlphaFoldDB" id="A0A9P5TSM6"/>
<dbReference type="EMBL" id="JADNYJ010000009">
    <property type="protein sequence ID" value="KAF8909252.1"/>
    <property type="molecule type" value="Genomic_DNA"/>
</dbReference>
<dbReference type="Proteomes" id="UP000724874">
    <property type="component" value="Unassembled WGS sequence"/>
</dbReference>